<dbReference type="RefSeq" id="WP_344664245.1">
    <property type="nucleotide sequence ID" value="NZ_BAAAQN010000004.1"/>
</dbReference>
<dbReference type="InterPro" id="IPR010126">
    <property type="entry name" value="Esterase_phb"/>
</dbReference>
<dbReference type="SUPFAM" id="SSF53474">
    <property type="entry name" value="alpha/beta-Hydrolases"/>
    <property type="match status" value="1"/>
</dbReference>
<dbReference type="PROSITE" id="PS51257">
    <property type="entry name" value="PROKAR_LIPOPROTEIN"/>
    <property type="match status" value="1"/>
</dbReference>
<keyword evidence="2" id="KW-0378">Hydrolase</keyword>
<dbReference type="PANTHER" id="PTHR43037">
    <property type="entry name" value="UNNAMED PRODUCT-RELATED"/>
    <property type="match status" value="1"/>
</dbReference>
<keyword evidence="1" id="KW-0732">Signal</keyword>
<keyword evidence="4" id="KW-1185">Reference proteome</keyword>
<dbReference type="EMBL" id="BAAAQN010000004">
    <property type="protein sequence ID" value="GAA2016143.1"/>
    <property type="molecule type" value="Genomic_DNA"/>
</dbReference>
<accession>A0ABP5F6A3</accession>
<name>A0ABP5F6A3_9ACTN</name>
<dbReference type="Pfam" id="PF10503">
    <property type="entry name" value="Esterase_PHB"/>
    <property type="match status" value="1"/>
</dbReference>
<evidence type="ECO:0000313" key="3">
    <source>
        <dbReference type="EMBL" id="GAA2016143.1"/>
    </source>
</evidence>
<sequence length="310" mass="32126">MRKNLPSGSAVALVLIVLLAITGCRSRTTASPAPSSAPIGKSQQSIQVGGLTRTFHIYRPQDLPPRAPLVVMLHGGFGTGTQAEQYYGWDAKADREHFAVIYPDGQNRAWNTGGGCCGDPGRQGTDDVAFITAAVRATEAEIPIDASRVYATGISNGGIMAYRLACDTDLFAAIGPDSATQLGPCPAPKPVSVLHIHGTADTRIRYNGGEGEGTAHINGPAVPTVIAGWRATDACAAPTSATQGPVTMSTATCPDGRSVELITISGAGHQWPGSPQRPGLEAVLGTDAPSTALDATEVFWQFFAAHPKVG</sequence>
<organism evidence="3 4">
    <name type="scientific">Catenulispora yoronensis</name>
    <dbReference type="NCBI Taxonomy" id="450799"/>
    <lineage>
        <taxon>Bacteria</taxon>
        <taxon>Bacillati</taxon>
        <taxon>Actinomycetota</taxon>
        <taxon>Actinomycetes</taxon>
        <taxon>Catenulisporales</taxon>
        <taxon>Catenulisporaceae</taxon>
        <taxon>Catenulispora</taxon>
    </lineage>
</organism>
<dbReference type="InterPro" id="IPR029058">
    <property type="entry name" value="AB_hydrolase_fold"/>
</dbReference>
<evidence type="ECO:0000256" key="2">
    <source>
        <dbReference type="ARBA" id="ARBA00022801"/>
    </source>
</evidence>
<evidence type="ECO:0000313" key="4">
    <source>
        <dbReference type="Proteomes" id="UP001500751"/>
    </source>
</evidence>
<gene>
    <name evidence="3" type="ORF">GCM10009839_09510</name>
</gene>
<reference evidence="4" key="1">
    <citation type="journal article" date="2019" name="Int. J. Syst. Evol. Microbiol.">
        <title>The Global Catalogue of Microorganisms (GCM) 10K type strain sequencing project: providing services to taxonomists for standard genome sequencing and annotation.</title>
        <authorList>
            <consortium name="The Broad Institute Genomics Platform"/>
            <consortium name="The Broad Institute Genome Sequencing Center for Infectious Disease"/>
            <person name="Wu L."/>
            <person name="Ma J."/>
        </authorList>
    </citation>
    <scope>NUCLEOTIDE SEQUENCE [LARGE SCALE GENOMIC DNA]</scope>
    <source>
        <strain evidence="4">JCM 16014</strain>
    </source>
</reference>
<dbReference type="Gene3D" id="3.40.50.1820">
    <property type="entry name" value="alpha/beta hydrolase"/>
    <property type="match status" value="1"/>
</dbReference>
<comment type="caution">
    <text evidence="3">The sequence shown here is derived from an EMBL/GenBank/DDBJ whole genome shotgun (WGS) entry which is preliminary data.</text>
</comment>
<evidence type="ECO:0000256" key="1">
    <source>
        <dbReference type="ARBA" id="ARBA00022729"/>
    </source>
</evidence>
<dbReference type="PANTHER" id="PTHR43037:SF1">
    <property type="entry name" value="BLL1128 PROTEIN"/>
    <property type="match status" value="1"/>
</dbReference>
<dbReference type="Proteomes" id="UP001500751">
    <property type="component" value="Unassembled WGS sequence"/>
</dbReference>
<protein>
    <submittedName>
        <fullName evidence="3">PHB depolymerase family esterase</fullName>
    </submittedName>
</protein>
<proteinExistence type="predicted"/>
<dbReference type="InterPro" id="IPR050955">
    <property type="entry name" value="Plant_Biomass_Hydrol_Est"/>
</dbReference>